<evidence type="ECO:0000259" key="4">
    <source>
        <dbReference type="SMART" id="SM00382"/>
    </source>
</evidence>
<dbReference type="NCBIfam" id="TIGR02858">
    <property type="entry name" value="spore_III_AA"/>
    <property type="match status" value="1"/>
</dbReference>
<dbReference type="GO" id="GO:0005524">
    <property type="term" value="F:ATP binding"/>
    <property type="evidence" value="ECO:0007669"/>
    <property type="project" value="UniProtKB-KW"/>
</dbReference>
<sequence length="373" mass="40561">MPPLQFDWLPHSIRLILAKLPPAVLDELEEIRIRENRPLEVGYGSRFAFVGPDGTLSADHHPGYRPSRDDCRALLEKLTDYSLYAVEEELRRGFVTVAGGHRIGLAGRTVLEGGSVRHLRDIAGFNVRIARARAGCAARLLPELLDLTSRTVRHTLLVSAPQQGKTTMLRDLARAVSAGEWNHPAARNWSGRKVGIVDERSEIAACERGVPSFDLGPRSDVLDACPKAEGMMMLIRSMSPEVLVVDEIGRTEDAEALREALHAGVRVLATAHAADLSDVFRRPVLASLAREGMFGAYAVLSRSGGRVVHRVYAPDEAEQEAGRGARRSWAAPRDAPAPARPPDAGREPALLQRPLPPIRSPDRTGDGGGSHDA</sequence>
<dbReference type="Pfam" id="PF19568">
    <property type="entry name" value="Spore_III_AA"/>
    <property type="match status" value="1"/>
</dbReference>
<organism evidence="5 6">
    <name type="scientific">Cohnella zeiphila</name>
    <dbReference type="NCBI Taxonomy" id="2761120"/>
    <lineage>
        <taxon>Bacteria</taxon>
        <taxon>Bacillati</taxon>
        <taxon>Bacillota</taxon>
        <taxon>Bacilli</taxon>
        <taxon>Bacillales</taxon>
        <taxon>Paenibacillaceae</taxon>
        <taxon>Cohnella</taxon>
    </lineage>
</organism>
<dbReference type="RefSeq" id="WP_185128189.1">
    <property type="nucleotide sequence ID" value="NZ_JACJVO010000007.1"/>
</dbReference>
<dbReference type="InterPro" id="IPR003593">
    <property type="entry name" value="AAA+_ATPase"/>
</dbReference>
<dbReference type="AlphaFoldDB" id="A0A7X0SMK5"/>
<evidence type="ECO:0000256" key="3">
    <source>
        <dbReference type="SAM" id="MobiDB-lite"/>
    </source>
</evidence>
<dbReference type="Gene3D" id="3.40.50.300">
    <property type="entry name" value="P-loop containing nucleotide triphosphate hydrolases"/>
    <property type="match status" value="1"/>
</dbReference>
<keyword evidence="2" id="KW-0067">ATP-binding</keyword>
<feature type="domain" description="AAA+ ATPase" evidence="4">
    <location>
        <begin position="151"/>
        <end position="290"/>
    </location>
</feature>
<keyword evidence="6" id="KW-1185">Reference proteome</keyword>
<feature type="compositionally biased region" description="Low complexity" evidence="3">
    <location>
        <begin position="327"/>
        <end position="337"/>
    </location>
</feature>
<dbReference type="Proteomes" id="UP000564644">
    <property type="component" value="Unassembled WGS sequence"/>
</dbReference>
<keyword evidence="1" id="KW-0547">Nucleotide-binding</keyword>
<dbReference type="InterPro" id="IPR045735">
    <property type="entry name" value="Spore_III_AA_AAA+_ATPase"/>
</dbReference>
<name>A0A7X0SMK5_9BACL</name>
<evidence type="ECO:0000256" key="2">
    <source>
        <dbReference type="ARBA" id="ARBA00022840"/>
    </source>
</evidence>
<evidence type="ECO:0000313" key="5">
    <source>
        <dbReference type="EMBL" id="MBB6730533.1"/>
    </source>
</evidence>
<dbReference type="EMBL" id="JACJVO010000007">
    <property type="protein sequence ID" value="MBB6730533.1"/>
    <property type="molecule type" value="Genomic_DNA"/>
</dbReference>
<dbReference type="InterPro" id="IPR014217">
    <property type="entry name" value="Spore_III_AA"/>
</dbReference>
<feature type="region of interest" description="Disordered" evidence="3">
    <location>
        <begin position="316"/>
        <end position="373"/>
    </location>
</feature>
<gene>
    <name evidence="5" type="primary">spoIIIAA</name>
    <name evidence="5" type="ORF">H7C18_06420</name>
</gene>
<accession>A0A7X0SMK5</accession>
<reference evidence="5 6" key="1">
    <citation type="submission" date="2020-08" db="EMBL/GenBank/DDBJ databases">
        <title>Cohnella phylogeny.</title>
        <authorList>
            <person name="Dunlap C."/>
        </authorList>
    </citation>
    <scope>NUCLEOTIDE SEQUENCE [LARGE SCALE GENOMIC DNA]</scope>
    <source>
        <strain evidence="5 6">CBP 2801</strain>
    </source>
</reference>
<evidence type="ECO:0000256" key="1">
    <source>
        <dbReference type="ARBA" id="ARBA00022741"/>
    </source>
</evidence>
<dbReference type="SUPFAM" id="SSF52540">
    <property type="entry name" value="P-loop containing nucleoside triphosphate hydrolases"/>
    <property type="match status" value="1"/>
</dbReference>
<dbReference type="SMART" id="SM00382">
    <property type="entry name" value="AAA"/>
    <property type="match status" value="1"/>
</dbReference>
<evidence type="ECO:0000313" key="6">
    <source>
        <dbReference type="Proteomes" id="UP000564644"/>
    </source>
</evidence>
<comment type="caution">
    <text evidence="5">The sequence shown here is derived from an EMBL/GenBank/DDBJ whole genome shotgun (WGS) entry which is preliminary data.</text>
</comment>
<proteinExistence type="predicted"/>
<protein>
    <submittedName>
        <fullName evidence="5">Stage III sporulation protein AA</fullName>
    </submittedName>
</protein>
<dbReference type="PANTHER" id="PTHR20953">
    <property type="entry name" value="KINASE-RELATED"/>
    <property type="match status" value="1"/>
</dbReference>
<feature type="compositionally biased region" description="Basic and acidic residues" evidence="3">
    <location>
        <begin position="360"/>
        <end position="373"/>
    </location>
</feature>
<dbReference type="PANTHER" id="PTHR20953:SF3">
    <property type="entry name" value="P-LOOP CONTAINING NUCLEOSIDE TRIPHOSPHATE HYDROLASES SUPERFAMILY PROTEIN"/>
    <property type="match status" value="1"/>
</dbReference>
<dbReference type="InterPro" id="IPR027417">
    <property type="entry name" value="P-loop_NTPase"/>
</dbReference>